<dbReference type="InterPro" id="IPR053136">
    <property type="entry name" value="UTP_pyrophosphatase-like"/>
</dbReference>
<dbReference type="Pfam" id="PF01863">
    <property type="entry name" value="YgjP-like"/>
    <property type="match status" value="1"/>
</dbReference>
<gene>
    <name evidence="2" type="ORF">POI8812_03317</name>
</gene>
<evidence type="ECO:0000313" key="3">
    <source>
        <dbReference type="Proteomes" id="UP000244932"/>
    </source>
</evidence>
<dbReference type="PANTHER" id="PTHR30399:SF1">
    <property type="entry name" value="UTP PYROPHOSPHATASE"/>
    <property type="match status" value="1"/>
</dbReference>
<dbReference type="PANTHER" id="PTHR30399">
    <property type="entry name" value="UNCHARACTERIZED PROTEIN YGJP"/>
    <property type="match status" value="1"/>
</dbReference>
<protein>
    <recommendedName>
        <fullName evidence="1">YgjP-like metallopeptidase domain-containing protein</fullName>
    </recommendedName>
</protein>
<dbReference type="Proteomes" id="UP000244932">
    <property type="component" value="Unassembled WGS sequence"/>
</dbReference>
<evidence type="ECO:0000259" key="1">
    <source>
        <dbReference type="Pfam" id="PF01863"/>
    </source>
</evidence>
<name>A0A2R8AFX1_9RHOB</name>
<keyword evidence="3" id="KW-1185">Reference proteome</keyword>
<reference evidence="2 3" key="1">
    <citation type="submission" date="2018-03" db="EMBL/GenBank/DDBJ databases">
        <authorList>
            <person name="Keele B.F."/>
        </authorList>
    </citation>
    <scope>NUCLEOTIDE SEQUENCE [LARGE SCALE GENOMIC DNA]</scope>
    <source>
        <strain evidence="2 3">CeCT 8812</strain>
    </source>
</reference>
<feature type="domain" description="YgjP-like metallopeptidase" evidence="1">
    <location>
        <begin position="2"/>
        <end position="180"/>
    </location>
</feature>
<organism evidence="2 3">
    <name type="scientific">Pontivivens insulae</name>
    <dbReference type="NCBI Taxonomy" id="1639689"/>
    <lineage>
        <taxon>Bacteria</taxon>
        <taxon>Pseudomonadati</taxon>
        <taxon>Pseudomonadota</taxon>
        <taxon>Alphaproteobacteria</taxon>
        <taxon>Rhodobacterales</taxon>
        <taxon>Paracoccaceae</taxon>
        <taxon>Pontivivens</taxon>
    </lineage>
</organism>
<dbReference type="CDD" id="cd07344">
    <property type="entry name" value="M48_yhfN_like"/>
    <property type="match status" value="1"/>
</dbReference>
<dbReference type="Gene3D" id="3.30.2010.10">
    <property type="entry name" value="Metalloproteases ('zincins'), catalytic domain"/>
    <property type="match status" value="1"/>
</dbReference>
<sequence>MLTAPLHVREHLLTDFLEERTDWLQQAMERIPQPRGIRDGMVLPVDGQDMRVALTRRRGIRVEGQCLELPQSRPGPAALGWLKTVARDRIITLADHYARRVGRPHTGLTLRDPRSRWGSCSSDGRLMLSWRLILAPPAVCDYVVAHEAAHLIEMNHGQDFWRLTEELCPDWRSHRDWLRTNGSELHQWRFD</sequence>
<proteinExistence type="predicted"/>
<dbReference type="InterPro" id="IPR002725">
    <property type="entry name" value="YgjP-like_metallopeptidase"/>
</dbReference>
<dbReference type="AlphaFoldDB" id="A0A2R8AFX1"/>
<evidence type="ECO:0000313" key="2">
    <source>
        <dbReference type="EMBL" id="SPF30970.1"/>
    </source>
</evidence>
<dbReference type="EMBL" id="OMKW01000004">
    <property type="protein sequence ID" value="SPF30970.1"/>
    <property type="molecule type" value="Genomic_DNA"/>
</dbReference>
<accession>A0A2R8AFX1</accession>